<evidence type="ECO:0000313" key="3">
    <source>
        <dbReference type="Proteomes" id="UP000323188"/>
    </source>
</evidence>
<gene>
    <name evidence="2" type="ORF">F0361_01200</name>
</gene>
<dbReference type="EMBL" id="VUOE01000001">
    <property type="protein sequence ID" value="KAA2218266.1"/>
    <property type="molecule type" value="Genomic_DNA"/>
</dbReference>
<name>A0A5B2TUQ0_9FLAO</name>
<proteinExistence type="predicted"/>
<accession>A0A5B2TUQ0</accession>
<evidence type="ECO:0000313" key="2">
    <source>
        <dbReference type="EMBL" id="KAA2218266.1"/>
    </source>
</evidence>
<dbReference type="RefSeq" id="WP_154916886.1">
    <property type="nucleotide sequence ID" value="NZ_VUOE01000001.1"/>
</dbReference>
<dbReference type="AlphaFoldDB" id="A0A5B2TUQ0"/>
<sequence length="122" mass="14186">MSIEEQKALVAGQDKIIKWLKGFNISLIVTLLGLVSFVVSKNELLFDSQEQKNEVTKTLPEALKKHENDTDRHMSFEEKKELIITIQTQKFILENIEKQNEYLKNIGTDLQEIKNLSRKNQN</sequence>
<comment type="caution">
    <text evidence="2">The sequence shown here is derived from an EMBL/GenBank/DDBJ whole genome shotgun (WGS) entry which is preliminary data.</text>
</comment>
<organism evidence="2 3">
    <name type="scientific">Maribacter flavus</name>
    <dbReference type="NCBI Taxonomy" id="1658664"/>
    <lineage>
        <taxon>Bacteria</taxon>
        <taxon>Pseudomonadati</taxon>
        <taxon>Bacteroidota</taxon>
        <taxon>Flavobacteriia</taxon>
        <taxon>Flavobacteriales</taxon>
        <taxon>Flavobacteriaceae</taxon>
        <taxon>Maribacter</taxon>
    </lineage>
</organism>
<keyword evidence="1" id="KW-0812">Transmembrane</keyword>
<dbReference type="Proteomes" id="UP000323188">
    <property type="component" value="Unassembled WGS sequence"/>
</dbReference>
<protein>
    <submittedName>
        <fullName evidence="2">Uncharacterized protein</fullName>
    </submittedName>
</protein>
<feature type="transmembrane region" description="Helical" evidence="1">
    <location>
        <begin position="20"/>
        <end position="39"/>
    </location>
</feature>
<keyword evidence="1" id="KW-0472">Membrane</keyword>
<reference evidence="2 3" key="1">
    <citation type="submission" date="2019-09" db="EMBL/GenBank/DDBJ databases">
        <authorList>
            <person name="Khan S.A."/>
            <person name="Jeon C.O."/>
            <person name="Chun B.H."/>
            <person name="Jeong S.E."/>
        </authorList>
    </citation>
    <scope>NUCLEOTIDE SEQUENCE [LARGE SCALE GENOMIC DNA]</scope>
    <source>
        <strain evidence="2 3">KCTC 42508</strain>
    </source>
</reference>
<keyword evidence="1" id="KW-1133">Transmembrane helix</keyword>
<evidence type="ECO:0000256" key="1">
    <source>
        <dbReference type="SAM" id="Phobius"/>
    </source>
</evidence>